<dbReference type="PANTHER" id="PTHR34782:SF1">
    <property type="entry name" value="PHOSPHORIBOSYLFORMYLGLYCINAMIDINE SYNTHASE"/>
    <property type="match status" value="1"/>
</dbReference>
<protein>
    <recommendedName>
        <fullName evidence="3">Molybdenum cofactor sulfurase</fullName>
    </recommendedName>
</protein>
<proteinExistence type="predicted"/>
<gene>
    <name evidence="1" type="ORF">F511_29692</name>
</gene>
<dbReference type="Gene3D" id="3.30.70.260">
    <property type="match status" value="1"/>
</dbReference>
<dbReference type="InterPro" id="IPR007454">
    <property type="entry name" value="UPF0250_YbeD-like"/>
</dbReference>
<dbReference type="AlphaFoldDB" id="A0A2Z7B8M2"/>
<reference evidence="1 2" key="1">
    <citation type="journal article" date="2015" name="Proc. Natl. Acad. Sci. U.S.A.">
        <title>The resurrection genome of Boea hygrometrica: A blueprint for survival of dehydration.</title>
        <authorList>
            <person name="Xiao L."/>
            <person name="Yang G."/>
            <person name="Zhang L."/>
            <person name="Yang X."/>
            <person name="Zhao S."/>
            <person name="Ji Z."/>
            <person name="Zhou Q."/>
            <person name="Hu M."/>
            <person name="Wang Y."/>
            <person name="Chen M."/>
            <person name="Xu Y."/>
            <person name="Jin H."/>
            <person name="Xiao X."/>
            <person name="Hu G."/>
            <person name="Bao F."/>
            <person name="Hu Y."/>
            <person name="Wan P."/>
            <person name="Li L."/>
            <person name="Deng X."/>
            <person name="Kuang T."/>
            <person name="Xiang C."/>
            <person name="Zhu J.K."/>
            <person name="Oliver M.J."/>
            <person name="He Y."/>
        </authorList>
    </citation>
    <scope>NUCLEOTIDE SEQUENCE [LARGE SCALE GENOMIC DNA]</scope>
    <source>
        <strain evidence="2">cv. XS01</strain>
    </source>
</reference>
<name>A0A2Z7B8M2_9LAMI</name>
<evidence type="ECO:0008006" key="3">
    <source>
        <dbReference type="Google" id="ProtNLM"/>
    </source>
</evidence>
<dbReference type="EMBL" id="KV010164">
    <property type="protein sequence ID" value="KZV28187.1"/>
    <property type="molecule type" value="Genomic_DNA"/>
</dbReference>
<accession>A0A2Z7B8M2</accession>
<evidence type="ECO:0000313" key="2">
    <source>
        <dbReference type="Proteomes" id="UP000250235"/>
    </source>
</evidence>
<keyword evidence="2" id="KW-1185">Reference proteome</keyword>
<sequence>MACRSILRNVFLTEITESWLPLPLMTNFTPILSAHKKISTLKPNCGCKAAINSRNNHLEVPVSAKSSQFARNCSNIGNASSSSNDYEQEPPQEAVLKAISEISKTDGRVGQTTNVVIGGTVTDDSTNEWLVLDQKVNSYPTVRGFTAIGTGGDDFVHAMVVAVESVIHRPIPEGQVKQKTSSGGKYVSVNIGPVQVVSSEQNAIECEEVEAFNTSMPNSPNQNSRPSSMVFKKPNRVIPPHLIAEAISTLPGFDLRWSGPITPSEMQYVQQYVFAKYPEYCNGLVEDFETDKIELCINEDSSEPMSDDKRKSQKMIRDSFLSPSFTANNDMCKVQLEPSKLLETLAKKTSFQGNFISIPEIQARNRALQDCGLTEEEYLVIFTPNVKESMAMIGESYPFFRGNYYLTILGGETDLVKTFVSSKDSKVISAPETWLDLRIKGSQLSQYFRRKSKYTPKGLFAYPACTNGTRASLHWISEAHRNSWHVLLDASGLDLGEDRVALALHQPDFVTCVVDVAHAQPSKISCLLVRKNSFDTAASSI</sequence>
<dbReference type="PANTHER" id="PTHR34782">
    <property type="entry name" value="PHOSPHORIBOSYLFORMYLGLYCINAMIDINE SYNTHASE"/>
    <property type="match status" value="1"/>
</dbReference>
<evidence type="ECO:0000313" key="1">
    <source>
        <dbReference type="EMBL" id="KZV28187.1"/>
    </source>
</evidence>
<dbReference type="Gene3D" id="3.40.640.10">
    <property type="entry name" value="Type I PLP-dependent aspartate aminotransferase-like (Major domain)"/>
    <property type="match status" value="1"/>
</dbReference>
<organism evidence="1 2">
    <name type="scientific">Dorcoceras hygrometricum</name>
    <dbReference type="NCBI Taxonomy" id="472368"/>
    <lineage>
        <taxon>Eukaryota</taxon>
        <taxon>Viridiplantae</taxon>
        <taxon>Streptophyta</taxon>
        <taxon>Embryophyta</taxon>
        <taxon>Tracheophyta</taxon>
        <taxon>Spermatophyta</taxon>
        <taxon>Magnoliopsida</taxon>
        <taxon>eudicotyledons</taxon>
        <taxon>Gunneridae</taxon>
        <taxon>Pentapetalae</taxon>
        <taxon>asterids</taxon>
        <taxon>lamiids</taxon>
        <taxon>Lamiales</taxon>
        <taxon>Gesneriaceae</taxon>
        <taxon>Didymocarpoideae</taxon>
        <taxon>Trichosporeae</taxon>
        <taxon>Loxocarpinae</taxon>
        <taxon>Dorcoceras</taxon>
    </lineage>
</organism>
<dbReference type="InterPro" id="IPR027471">
    <property type="entry name" value="YbeD-like_sf"/>
</dbReference>
<dbReference type="Proteomes" id="UP000250235">
    <property type="component" value="Unassembled WGS sequence"/>
</dbReference>
<dbReference type="Pfam" id="PF04359">
    <property type="entry name" value="DUF493"/>
    <property type="match status" value="1"/>
</dbReference>
<dbReference type="InterPro" id="IPR015421">
    <property type="entry name" value="PyrdxlP-dep_Trfase_major"/>
</dbReference>
<dbReference type="OrthoDB" id="533321at2759"/>
<dbReference type="SUPFAM" id="SSF117991">
    <property type="entry name" value="YbeD/HP0495-like"/>
    <property type="match status" value="1"/>
</dbReference>